<dbReference type="InterPro" id="IPR032183">
    <property type="entry name" value="PKD-like"/>
</dbReference>
<dbReference type="EMBL" id="CP107006">
    <property type="protein sequence ID" value="UYQ95841.1"/>
    <property type="molecule type" value="Genomic_DNA"/>
</dbReference>
<proteinExistence type="predicted"/>
<evidence type="ECO:0000256" key="1">
    <source>
        <dbReference type="SAM" id="SignalP"/>
    </source>
</evidence>
<evidence type="ECO:0000313" key="3">
    <source>
        <dbReference type="Proteomes" id="UP001162741"/>
    </source>
</evidence>
<reference evidence="2" key="1">
    <citation type="submission" date="2022-10" db="EMBL/GenBank/DDBJ databases">
        <title>Chitinophaga sp. nov., isolated from soil.</title>
        <authorList>
            <person name="Jeon C.O."/>
        </authorList>
    </citation>
    <scope>NUCLEOTIDE SEQUENCE</scope>
    <source>
        <strain evidence="2">R8</strain>
    </source>
</reference>
<feature type="chain" id="PRO_5047548487" evidence="1">
    <location>
        <begin position="23"/>
        <end position="510"/>
    </location>
</feature>
<evidence type="ECO:0000313" key="2">
    <source>
        <dbReference type="EMBL" id="UYQ95841.1"/>
    </source>
</evidence>
<protein>
    <submittedName>
        <fullName evidence="2">PKD-like family lipoprotein</fullName>
    </submittedName>
</protein>
<feature type="signal peptide" evidence="1">
    <location>
        <begin position="1"/>
        <end position="22"/>
    </location>
</feature>
<sequence length="510" mass="55815">MKLKLSYIIPAFAAALALNACKKDKGNYDYTTVNIPAIDTAGIGGARFIERYGVMDINPRINYAGGDTAALTYRWIIYPHVTGSTPPTEPPRVMSQSLHLASPVIERVGEYRLELIVTDSVNGLKANVIFPVTVSVGLEYGVMVLHGNNDSSDVDFLITADAVPVSGVVPRRLRGLYAGATGAKLAGIPRFVAQERRVSNTNEPNWIVVGSNRHISRMKGQDFSLLREDLRYFRRPETVLAPEAFMYLNSGYGALINGGKLHMYNSTYELDAVFSGAVPGDYDLAPYFTHATSSSLLAAVYDKKFGKFIHPASVAGSMIDFKAPTGVAPFDLRNIGKDMLYMDRGFSGNTHAFFKDRTGVGYWLYVCNFNKADDGNMAVAAYNMTNLPEIAAAKYFQASELGYVDFYATDRKVYAYDYFGANTSKVVFDGLPAGETITCMKIYKPRPNFSVTTAEGRLLYIATWDGTQGRVYEFALNGVSGDVTLPAKNVSTGYGQVYDITAKNRGSGAY</sequence>
<dbReference type="RefSeq" id="WP_264283518.1">
    <property type="nucleotide sequence ID" value="NZ_CP107006.1"/>
</dbReference>
<organism evidence="2 3">
    <name type="scientific">Chitinophaga horti</name>
    <dbReference type="NCBI Taxonomy" id="2920382"/>
    <lineage>
        <taxon>Bacteria</taxon>
        <taxon>Pseudomonadati</taxon>
        <taxon>Bacteroidota</taxon>
        <taxon>Chitinophagia</taxon>
        <taxon>Chitinophagales</taxon>
        <taxon>Chitinophagaceae</taxon>
        <taxon>Chitinophaga</taxon>
    </lineage>
</organism>
<gene>
    <name evidence="2" type="ORF">MKQ68_12090</name>
</gene>
<dbReference type="Pfam" id="PF16407">
    <property type="entry name" value="PKD_2"/>
    <property type="match status" value="1"/>
</dbReference>
<dbReference type="Proteomes" id="UP001162741">
    <property type="component" value="Chromosome"/>
</dbReference>
<accession>A0ABY6J841</accession>
<name>A0ABY6J841_9BACT</name>
<keyword evidence="3" id="KW-1185">Reference proteome</keyword>
<keyword evidence="1" id="KW-0732">Signal</keyword>